<dbReference type="InterPro" id="IPR005545">
    <property type="entry name" value="YCII"/>
</dbReference>
<feature type="domain" description="YCII-related" evidence="2">
    <location>
        <begin position="1"/>
        <end position="81"/>
    </location>
</feature>
<dbReference type="EMBL" id="AP026709">
    <property type="protein sequence ID" value="BDQ37169.1"/>
    <property type="molecule type" value="Genomic_DNA"/>
</dbReference>
<accession>A0ABM8B053</accession>
<evidence type="ECO:0000256" key="1">
    <source>
        <dbReference type="ARBA" id="ARBA00007689"/>
    </source>
</evidence>
<dbReference type="Proteomes" id="UP001317742">
    <property type="component" value="Chromosome"/>
</dbReference>
<dbReference type="Pfam" id="PF03795">
    <property type="entry name" value="YCII"/>
    <property type="match status" value="1"/>
</dbReference>
<organism evidence="3 4">
    <name type="scientific">Pseudodesulfovibrio nedwellii</name>
    <dbReference type="NCBI Taxonomy" id="2973072"/>
    <lineage>
        <taxon>Bacteria</taxon>
        <taxon>Pseudomonadati</taxon>
        <taxon>Thermodesulfobacteriota</taxon>
        <taxon>Desulfovibrionia</taxon>
        <taxon>Desulfovibrionales</taxon>
        <taxon>Desulfovibrionaceae</taxon>
    </lineage>
</organism>
<sequence>MFIISLTYICDLTEIDRFLDEHVAYLKEEYARGHFIASGRKDPRTGGIILAKAKSRTELDTILAKDPFHREHLAKYDIQEFIPTMTALGLEALLDLQAE</sequence>
<dbReference type="PANTHER" id="PTHR37828">
    <property type="entry name" value="GSR2449 PROTEIN"/>
    <property type="match status" value="1"/>
</dbReference>
<dbReference type="RefSeq" id="WP_281763028.1">
    <property type="nucleotide sequence ID" value="NZ_AP026709.1"/>
</dbReference>
<dbReference type="SUPFAM" id="SSF54909">
    <property type="entry name" value="Dimeric alpha+beta barrel"/>
    <property type="match status" value="1"/>
</dbReference>
<proteinExistence type="inferred from homology"/>
<keyword evidence="4" id="KW-1185">Reference proteome</keyword>
<name>A0ABM8B053_9BACT</name>
<protein>
    <recommendedName>
        <fullName evidence="2">YCII-related domain-containing protein</fullName>
    </recommendedName>
</protein>
<dbReference type="Gene3D" id="3.30.70.1060">
    <property type="entry name" value="Dimeric alpha+beta barrel"/>
    <property type="match status" value="1"/>
</dbReference>
<evidence type="ECO:0000313" key="3">
    <source>
        <dbReference type="EMBL" id="BDQ37169.1"/>
    </source>
</evidence>
<evidence type="ECO:0000313" key="4">
    <source>
        <dbReference type="Proteomes" id="UP001317742"/>
    </source>
</evidence>
<comment type="similarity">
    <text evidence="1">Belongs to the YciI family.</text>
</comment>
<dbReference type="InterPro" id="IPR011008">
    <property type="entry name" value="Dimeric_a/b-barrel"/>
</dbReference>
<reference evidence="3 4" key="1">
    <citation type="submission" date="2022-08" db="EMBL/GenBank/DDBJ databases">
        <title>Genome Sequence of the sulphate-reducing bacterium, Pseudodesulfovibrio sp. SYK.</title>
        <authorList>
            <person name="Kondo R."/>
            <person name="Kataoka T."/>
        </authorList>
    </citation>
    <scope>NUCLEOTIDE SEQUENCE [LARGE SCALE GENOMIC DNA]</scope>
    <source>
        <strain evidence="3 4">SYK</strain>
    </source>
</reference>
<dbReference type="PANTHER" id="PTHR37828:SF1">
    <property type="entry name" value="YCII-RELATED DOMAIN-CONTAINING PROTEIN"/>
    <property type="match status" value="1"/>
</dbReference>
<evidence type="ECO:0000259" key="2">
    <source>
        <dbReference type="Pfam" id="PF03795"/>
    </source>
</evidence>
<gene>
    <name evidence="3" type="primary">yciI</name>
    <name evidence="3" type="ORF">SYK_15290</name>
</gene>